<dbReference type="AlphaFoldDB" id="A0A8X6QHJ6"/>
<comment type="caution">
    <text evidence="2">The sequence shown here is derived from an EMBL/GenBank/DDBJ whole genome shotgun (WGS) entry which is preliminary data.</text>
</comment>
<keyword evidence="3" id="KW-1185">Reference proteome</keyword>
<reference evidence="2" key="1">
    <citation type="submission" date="2020-08" db="EMBL/GenBank/DDBJ databases">
        <title>Multicomponent nature underlies the extraordinary mechanical properties of spider dragline silk.</title>
        <authorList>
            <person name="Kono N."/>
            <person name="Nakamura H."/>
            <person name="Mori M."/>
            <person name="Yoshida Y."/>
            <person name="Ohtoshi R."/>
            <person name="Malay A.D."/>
            <person name="Moran D.A.P."/>
            <person name="Tomita M."/>
            <person name="Numata K."/>
            <person name="Arakawa K."/>
        </authorList>
    </citation>
    <scope>NUCLEOTIDE SEQUENCE</scope>
</reference>
<evidence type="ECO:0000313" key="2">
    <source>
        <dbReference type="EMBL" id="GFU14675.1"/>
    </source>
</evidence>
<gene>
    <name evidence="2" type="ORF">NPIL_406281</name>
</gene>
<evidence type="ECO:0000256" key="1">
    <source>
        <dbReference type="SAM" id="MobiDB-lite"/>
    </source>
</evidence>
<evidence type="ECO:0000313" key="3">
    <source>
        <dbReference type="Proteomes" id="UP000887013"/>
    </source>
</evidence>
<proteinExistence type="predicted"/>
<dbReference type="Proteomes" id="UP000887013">
    <property type="component" value="Unassembled WGS sequence"/>
</dbReference>
<accession>A0A8X6QHJ6</accession>
<organism evidence="2 3">
    <name type="scientific">Nephila pilipes</name>
    <name type="common">Giant wood spider</name>
    <name type="synonym">Nephila maculata</name>
    <dbReference type="NCBI Taxonomy" id="299642"/>
    <lineage>
        <taxon>Eukaryota</taxon>
        <taxon>Metazoa</taxon>
        <taxon>Ecdysozoa</taxon>
        <taxon>Arthropoda</taxon>
        <taxon>Chelicerata</taxon>
        <taxon>Arachnida</taxon>
        <taxon>Araneae</taxon>
        <taxon>Araneomorphae</taxon>
        <taxon>Entelegynae</taxon>
        <taxon>Araneoidea</taxon>
        <taxon>Nephilidae</taxon>
        <taxon>Nephila</taxon>
    </lineage>
</organism>
<sequence length="201" mass="22925">MKFFPKELSPIWRAFEGYGEADAPVDIKPDLNKGFLSNFGKKKFNLKQLFQKFGKQEKEKEKLSTKSKDEDKPDDTETKKLLDKSPALQLPKQKRDDRNNIQQVQRRQSYRPLPLKEIAADDQELHPEMSSAEEKSNESSVTTSVSTPTPSESTSTPSESTPTPSESITISESTSTSSETEDEEGKHIIIYNIYLIFFHLY</sequence>
<feature type="region of interest" description="Disordered" evidence="1">
    <location>
        <begin position="55"/>
        <end position="185"/>
    </location>
</feature>
<feature type="compositionally biased region" description="Low complexity" evidence="1">
    <location>
        <begin position="138"/>
        <end position="178"/>
    </location>
</feature>
<name>A0A8X6QHJ6_NEPPI</name>
<dbReference type="EMBL" id="BMAW01030016">
    <property type="protein sequence ID" value="GFU14675.1"/>
    <property type="molecule type" value="Genomic_DNA"/>
</dbReference>
<feature type="compositionally biased region" description="Basic and acidic residues" evidence="1">
    <location>
        <begin position="123"/>
        <end position="137"/>
    </location>
</feature>
<protein>
    <submittedName>
        <fullName evidence="2">Uncharacterized protein</fullName>
    </submittedName>
</protein>
<dbReference type="OrthoDB" id="10662001at2759"/>
<feature type="compositionally biased region" description="Basic and acidic residues" evidence="1">
    <location>
        <begin position="55"/>
        <end position="83"/>
    </location>
</feature>